<name>A0A0A3IVZ6_9BACL</name>
<dbReference type="Gene3D" id="3.10.129.10">
    <property type="entry name" value="Hotdog Thioesterase"/>
    <property type="match status" value="1"/>
</dbReference>
<dbReference type="EMBL" id="JPVN01000008">
    <property type="protein sequence ID" value="KGR79002.1"/>
    <property type="molecule type" value="Genomic_DNA"/>
</dbReference>
<dbReference type="SUPFAM" id="SSF54637">
    <property type="entry name" value="Thioesterase/thiol ester dehydrase-isomerase"/>
    <property type="match status" value="1"/>
</dbReference>
<dbReference type="RefSeq" id="WP_036185128.1">
    <property type="nucleotide sequence ID" value="NZ_AVDA01000008.1"/>
</dbReference>
<dbReference type="OrthoDB" id="9801625at2"/>
<dbReference type="PANTHER" id="PTHR43664">
    <property type="entry name" value="MONOAMINE OXIDASE-RELATED"/>
    <property type="match status" value="1"/>
</dbReference>
<feature type="domain" description="MaoC-like" evidence="1">
    <location>
        <begin position="7"/>
        <end position="117"/>
    </location>
</feature>
<evidence type="ECO:0000259" key="1">
    <source>
        <dbReference type="Pfam" id="PF01575"/>
    </source>
</evidence>
<gene>
    <name evidence="2" type="ORF">CD29_08270</name>
</gene>
<dbReference type="AlphaFoldDB" id="A0A0A3IVZ6"/>
<dbReference type="Pfam" id="PF01575">
    <property type="entry name" value="MaoC_dehydratas"/>
    <property type="match status" value="1"/>
</dbReference>
<keyword evidence="3" id="KW-1185">Reference proteome</keyword>
<dbReference type="Proteomes" id="UP000030416">
    <property type="component" value="Unassembled WGS sequence"/>
</dbReference>
<reference evidence="2 3" key="1">
    <citation type="submission" date="2014-02" db="EMBL/GenBank/DDBJ databases">
        <title>Draft genome sequence of Lysinibacillus manganicus DSM 26584T.</title>
        <authorList>
            <person name="Zhang F."/>
            <person name="Wang G."/>
            <person name="Zhang L."/>
        </authorList>
    </citation>
    <scope>NUCLEOTIDE SEQUENCE [LARGE SCALE GENOMIC DNA]</scope>
    <source>
        <strain evidence="2 3">DSM 26584</strain>
    </source>
</reference>
<dbReference type="STRING" id="1384049.CD29_08270"/>
<dbReference type="PANTHER" id="PTHR43664:SF1">
    <property type="entry name" value="BETA-METHYLMALYL-COA DEHYDRATASE"/>
    <property type="match status" value="1"/>
</dbReference>
<dbReference type="eggNOG" id="COG2030">
    <property type="taxonomic scope" value="Bacteria"/>
</dbReference>
<dbReference type="InterPro" id="IPR052342">
    <property type="entry name" value="MCH/BMMD"/>
</dbReference>
<comment type="caution">
    <text evidence="2">The sequence shown here is derived from an EMBL/GenBank/DDBJ whole genome shotgun (WGS) entry which is preliminary data.</text>
</comment>
<organism evidence="2 3">
    <name type="scientific">Ureibacillus manganicus DSM 26584</name>
    <dbReference type="NCBI Taxonomy" id="1384049"/>
    <lineage>
        <taxon>Bacteria</taxon>
        <taxon>Bacillati</taxon>
        <taxon>Bacillota</taxon>
        <taxon>Bacilli</taxon>
        <taxon>Bacillales</taxon>
        <taxon>Caryophanaceae</taxon>
        <taxon>Ureibacillus</taxon>
    </lineage>
</organism>
<accession>A0A0A3IVZ6</accession>
<evidence type="ECO:0000313" key="2">
    <source>
        <dbReference type="EMBL" id="KGR79002.1"/>
    </source>
</evidence>
<proteinExistence type="predicted"/>
<protein>
    <recommendedName>
        <fullName evidence="1">MaoC-like domain-containing protein</fullName>
    </recommendedName>
</protein>
<dbReference type="InterPro" id="IPR029069">
    <property type="entry name" value="HotDog_dom_sf"/>
</dbReference>
<dbReference type="CDD" id="cd03454">
    <property type="entry name" value="YdeM"/>
    <property type="match status" value="1"/>
</dbReference>
<dbReference type="InterPro" id="IPR002539">
    <property type="entry name" value="MaoC-like_dom"/>
</dbReference>
<evidence type="ECO:0000313" key="3">
    <source>
        <dbReference type="Proteomes" id="UP000030416"/>
    </source>
</evidence>
<sequence length="141" mass="16151">MRLEEFTIGDVFKTKPYKLTKEDIMRFAGEFDPQYMHLDEEKANQGRFNGIIASGIHTLAISFKLWVEEGKYGEDVIAGTKLNNIRFIKPVYPNNELHVIVEVIDKKVIKNETGILTVLLSTFNDNEEKVFEGELSALVKQ</sequence>